<dbReference type="NCBIfam" id="TIGR00187">
    <property type="entry name" value="ribE"/>
    <property type="match status" value="1"/>
</dbReference>
<comment type="function">
    <text evidence="2">Catalyzes the dismutation of two molecules of 6,7-dimethyl-8-ribityllumazine, resulting in the formation of riboflavin and 5-amino-6-(D-ribitylamino)uracil.</text>
</comment>
<dbReference type="PROSITE" id="PS51177">
    <property type="entry name" value="LUMAZINE_BIND"/>
    <property type="match status" value="2"/>
</dbReference>
<accession>A0ABV8UNI4</accession>
<evidence type="ECO:0000256" key="4">
    <source>
        <dbReference type="ARBA" id="ARBA00012827"/>
    </source>
</evidence>
<dbReference type="EMBL" id="JBHSCW010000009">
    <property type="protein sequence ID" value="MFC4352832.1"/>
    <property type="molecule type" value="Genomic_DNA"/>
</dbReference>
<evidence type="ECO:0000256" key="10">
    <source>
        <dbReference type="PROSITE-ProRule" id="PRU00524"/>
    </source>
</evidence>
<evidence type="ECO:0000313" key="13">
    <source>
        <dbReference type="Proteomes" id="UP001595799"/>
    </source>
</evidence>
<evidence type="ECO:0000256" key="5">
    <source>
        <dbReference type="ARBA" id="ARBA00013950"/>
    </source>
</evidence>
<dbReference type="InterPro" id="IPR017938">
    <property type="entry name" value="Riboflavin_synthase-like_b-brl"/>
</dbReference>
<comment type="catalytic activity">
    <reaction evidence="1">
        <text>2 6,7-dimethyl-8-(1-D-ribityl)lumazine + H(+) = 5-amino-6-(D-ribitylamino)uracil + riboflavin</text>
        <dbReference type="Rhea" id="RHEA:20772"/>
        <dbReference type="ChEBI" id="CHEBI:15378"/>
        <dbReference type="ChEBI" id="CHEBI:15934"/>
        <dbReference type="ChEBI" id="CHEBI:57986"/>
        <dbReference type="ChEBI" id="CHEBI:58201"/>
        <dbReference type="EC" id="2.5.1.9"/>
    </reaction>
</comment>
<feature type="domain" description="Lumazine-binding" evidence="11">
    <location>
        <begin position="96"/>
        <end position="192"/>
    </location>
</feature>
<dbReference type="GO" id="GO:0004746">
    <property type="term" value="F:riboflavin synthase activity"/>
    <property type="evidence" value="ECO:0007669"/>
    <property type="project" value="UniProtKB-EC"/>
</dbReference>
<evidence type="ECO:0000256" key="2">
    <source>
        <dbReference type="ARBA" id="ARBA00002803"/>
    </source>
</evidence>
<feature type="domain" description="Lumazine-binding" evidence="11">
    <location>
        <begin position="1"/>
        <end position="95"/>
    </location>
</feature>
<dbReference type="SUPFAM" id="SSF63380">
    <property type="entry name" value="Riboflavin synthase domain-like"/>
    <property type="match status" value="2"/>
</dbReference>
<reference evidence="13" key="1">
    <citation type="journal article" date="2019" name="Int. J. Syst. Evol. Microbiol.">
        <title>The Global Catalogue of Microorganisms (GCM) 10K type strain sequencing project: providing services to taxonomists for standard genome sequencing and annotation.</title>
        <authorList>
            <consortium name="The Broad Institute Genomics Platform"/>
            <consortium name="The Broad Institute Genome Sequencing Center for Infectious Disease"/>
            <person name="Wu L."/>
            <person name="Ma J."/>
        </authorList>
    </citation>
    <scope>NUCLEOTIDE SEQUENCE [LARGE SCALE GENOMIC DNA]</scope>
    <source>
        <strain evidence="13">CECT 8472</strain>
    </source>
</reference>
<protein>
    <recommendedName>
        <fullName evidence="5 9">Riboflavin synthase</fullName>
        <ecNumber evidence="4 9">2.5.1.9</ecNumber>
    </recommendedName>
</protein>
<comment type="pathway">
    <text evidence="3">Cofactor biosynthesis; riboflavin biosynthesis; riboflavin from 2-hydroxy-3-oxobutyl phosphate and 5-amino-6-(D-ribitylamino)uracil: step 2/2.</text>
</comment>
<keyword evidence="6" id="KW-0686">Riboflavin biosynthesis</keyword>
<organism evidence="12 13">
    <name type="scientific">Fodinicurvata halophila</name>
    <dbReference type="NCBI Taxonomy" id="1419723"/>
    <lineage>
        <taxon>Bacteria</taxon>
        <taxon>Pseudomonadati</taxon>
        <taxon>Pseudomonadota</taxon>
        <taxon>Alphaproteobacteria</taxon>
        <taxon>Rhodospirillales</taxon>
        <taxon>Rhodovibrionaceae</taxon>
        <taxon>Fodinicurvata</taxon>
    </lineage>
</organism>
<dbReference type="Pfam" id="PF00677">
    <property type="entry name" value="Lum_binding"/>
    <property type="match status" value="2"/>
</dbReference>
<evidence type="ECO:0000256" key="9">
    <source>
        <dbReference type="NCBIfam" id="TIGR00187"/>
    </source>
</evidence>
<dbReference type="Proteomes" id="UP001595799">
    <property type="component" value="Unassembled WGS sequence"/>
</dbReference>
<dbReference type="Gene3D" id="2.40.30.20">
    <property type="match status" value="2"/>
</dbReference>
<gene>
    <name evidence="12" type="ORF">ACFOW6_14870</name>
</gene>
<sequence>MFTGLVSDLGRLLGSEGMEDKRFRIATSYPLGEVAIGASIACNGCCLSVVEKGEGWFAVDVSGETLSKTTLGDWQPDHRVNLERALRLGDELGGHLVSGHVDGIAEILEIRPEGGSLRFSLRAPGHLARYIAPKGSVTLDGVSLTVNEVEGAEFGVNIIPHTAQVTTFGRYEAGNRVNLEIDLLARYVARLMAQQD</sequence>
<evidence type="ECO:0000256" key="8">
    <source>
        <dbReference type="ARBA" id="ARBA00022737"/>
    </source>
</evidence>
<dbReference type="NCBIfam" id="NF006767">
    <property type="entry name" value="PRK09289.1"/>
    <property type="match status" value="1"/>
</dbReference>
<feature type="repeat" description="Lumazine-binding" evidence="10">
    <location>
        <begin position="1"/>
        <end position="95"/>
    </location>
</feature>
<proteinExistence type="predicted"/>
<dbReference type="PANTHER" id="PTHR21098">
    <property type="entry name" value="RIBOFLAVIN SYNTHASE ALPHA CHAIN"/>
    <property type="match status" value="1"/>
</dbReference>
<feature type="repeat" description="Lumazine-binding" evidence="10">
    <location>
        <begin position="96"/>
        <end position="192"/>
    </location>
</feature>
<dbReference type="InterPro" id="IPR001783">
    <property type="entry name" value="Lumazine-bd"/>
</dbReference>
<evidence type="ECO:0000256" key="6">
    <source>
        <dbReference type="ARBA" id="ARBA00022619"/>
    </source>
</evidence>
<dbReference type="PIRSF" id="PIRSF000498">
    <property type="entry name" value="Riboflavin_syn_A"/>
    <property type="match status" value="1"/>
</dbReference>
<dbReference type="RefSeq" id="WP_382423211.1">
    <property type="nucleotide sequence ID" value="NZ_JBHSCW010000009.1"/>
</dbReference>
<comment type="caution">
    <text evidence="12">The sequence shown here is derived from an EMBL/GenBank/DDBJ whole genome shotgun (WGS) entry which is preliminary data.</text>
</comment>
<keyword evidence="13" id="KW-1185">Reference proteome</keyword>
<dbReference type="InterPro" id="IPR023366">
    <property type="entry name" value="ATP_synth_asu-like_sf"/>
</dbReference>
<evidence type="ECO:0000313" key="12">
    <source>
        <dbReference type="EMBL" id="MFC4352832.1"/>
    </source>
</evidence>
<dbReference type="CDD" id="cd00402">
    <property type="entry name" value="Riboflavin_synthase_like"/>
    <property type="match status" value="1"/>
</dbReference>
<name>A0ABV8UNI4_9PROT</name>
<evidence type="ECO:0000256" key="1">
    <source>
        <dbReference type="ARBA" id="ARBA00000968"/>
    </source>
</evidence>
<dbReference type="EC" id="2.5.1.9" evidence="4 9"/>
<keyword evidence="7 12" id="KW-0808">Transferase</keyword>
<evidence type="ECO:0000256" key="3">
    <source>
        <dbReference type="ARBA" id="ARBA00004887"/>
    </source>
</evidence>
<dbReference type="PANTHER" id="PTHR21098:SF12">
    <property type="entry name" value="RIBOFLAVIN SYNTHASE"/>
    <property type="match status" value="1"/>
</dbReference>
<evidence type="ECO:0000256" key="7">
    <source>
        <dbReference type="ARBA" id="ARBA00022679"/>
    </source>
</evidence>
<dbReference type="InterPro" id="IPR026017">
    <property type="entry name" value="Lumazine-bd_dom"/>
</dbReference>
<keyword evidence="8" id="KW-0677">Repeat</keyword>
<evidence type="ECO:0000259" key="11">
    <source>
        <dbReference type="PROSITE" id="PS51177"/>
    </source>
</evidence>
<dbReference type="NCBIfam" id="NF009566">
    <property type="entry name" value="PRK13020.1"/>
    <property type="match status" value="1"/>
</dbReference>